<keyword evidence="2" id="KW-1003">Cell membrane</keyword>
<name>A0A853GP66_9BURK</name>
<dbReference type="SUPFAM" id="SSF52540">
    <property type="entry name" value="P-loop containing nucleoside triphosphate hydrolases"/>
    <property type="match status" value="1"/>
</dbReference>
<evidence type="ECO:0000256" key="2">
    <source>
        <dbReference type="ARBA" id="ARBA00022475"/>
    </source>
</evidence>
<dbReference type="InterPro" id="IPR003439">
    <property type="entry name" value="ABC_transporter-like_ATP-bd"/>
</dbReference>
<dbReference type="PROSITE" id="PS00211">
    <property type="entry name" value="ABC_TRANSPORTER_1"/>
    <property type="match status" value="1"/>
</dbReference>
<evidence type="ECO:0000256" key="4">
    <source>
        <dbReference type="ARBA" id="ARBA00022840"/>
    </source>
</evidence>
<comment type="caution">
    <text evidence="8">The sequence shown here is derived from an EMBL/GenBank/DDBJ whole genome shotgun (WGS) entry which is preliminary data.</text>
</comment>
<dbReference type="PROSITE" id="PS50893">
    <property type="entry name" value="ABC_TRANSPORTER_2"/>
    <property type="match status" value="1"/>
</dbReference>
<keyword evidence="3" id="KW-0547">Nucleotide-binding</keyword>
<dbReference type="InterPro" id="IPR017871">
    <property type="entry name" value="ABC_transporter-like_CS"/>
</dbReference>
<keyword evidence="1" id="KW-0813">Transport</keyword>
<keyword evidence="4 8" id="KW-0067">ATP-binding</keyword>
<dbReference type="PANTHER" id="PTHR43166">
    <property type="entry name" value="AMINO ACID IMPORT ATP-BINDING PROTEIN"/>
    <property type="match status" value="1"/>
</dbReference>
<gene>
    <name evidence="8" type="ORF">H0A62_04355</name>
</gene>
<protein>
    <submittedName>
        <fullName evidence="8">ATP-binding cassette domain-containing protein</fullName>
    </submittedName>
</protein>
<proteinExistence type="predicted"/>
<dbReference type="Proteomes" id="UP000554144">
    <property type="component" value="Unassembled WGS sequence"/>
</dbReference>
<dbReference type="OrthoDB" id="9802264at2"/>
<dbReference type="SMART" id="SM00382">
    <property type="entry name" value="AAA"/>
    <property type="match status" value="1"/>
</dbReference>
<keyword evidence="6" id="KW-0472">Membrane</keyword>
<evidence type="ECO:0000256" key="3">
    <source>
        <dbReference type="ARBA" id="ARBA00022741"/>
    </source>
</evidence>
<dbReference type="PANTHER" id="PTHR43166:SF6">
    <property type="entry name" value="PHOSPHONATES IMPORT ATP-BINDING PROTEIN PHNC"/>
    <property type="match status" value="1"/>
</dbReference>
<dbReference type="Gene3D" id="3.40.50.300">
    <property type="entry name" value="P-loop containing nucleotide triphosphate hydrolases"/>
    <property type="match status" value="1"/>
</dbReference>
<evidence type="ECO:0000256" key="6">
    <source>
        <dbReference type="ARBA" id="ARBA00023136"/>
    </source>
</evidence>
<dbReference type="GO" id="GO:0005524">
    <property type="term" value="F:ATP binding"/>
    <property type="evidence" value="ECO:0007669"/>
    <property type="project" value="UniProtKB-KW"/>
</dbReference>
<accession>A0A853GP66</accession>
<evidence type="ECO:0000313" key="9">
    <source>
        <dbReference type="Proteomes" id="UP000554144"/>
    </source>
</evidence>
<dbReference type="Pfam" id="PF00005">
    <property type="entry name" value="ABC_tran"/>
    <property type="match status" value="1"/>
</dbReference>
<keyword evidence="9" id="KW-1185">Reference proteome</keyword>
<dbReference type="RefSeq" id="WP_130037893.1">
    <property type="nucleotide sequence ID" value="NZ_JACCEV010000001.1"/>
</dbReference>
<dbReference type="InterPro" id="IPR050086">
    <property type="entry name" value="MetN_ABC_transporter-like"/>
</dbReference>
<evidence type="ECO:0000256" key="5">
    <source>
        <dbReference type="ARBA" id="ARBA00022967"/>
    </source>
</evidence>
<evidence type="ECO:0000259" key="7">
    <source>
        <dbReference type="PROSITE" id="PS50893"/>
    </source>
</evidence>
<dbReference type="GO" id="GO:0016887">
    <property type="term" value="F:ATP hydrolysis activity"/>
    <property type="evidence" value="ECO:0007669"/>
    <property type="project" value="InterPro"/>
</dbReference>
<dbReference type="EMBL" id="JACCEV010000001">
    <property type="protein sequence ID" value="NYT84828.1"/>
    <property type="molecule type" value="Genomic_DNA"/>
</dbReference>
<sequence>MSVRLDGVTLTHANGYQALQNIDLRINKGEQVAIIGPSGAGKTSLLRLLGTGLMPSSGQLQILNQEASVLRRRALRRLRARIGLIHQNPPLPSRQRVVTAVLAGRLGQWSLPRALVSLCYPLDVPGASAALEPLDLANKLFARCDQLSGGQLQRVGIARVLYQQADLLLADEPVSAMDPVLAEHTLGLLRQVAAQRELTLVASLHAVDLALRHFPRLVGLRHGRVLFDLPADKVSPSHLTQLYANDSLAEHLDAPAPAEPAAQTKEKPYRCS</sequence>
<evidence type="ECO:0000256" key="1">
    <source>
        <dbReference type="ARBA" id="ARBA00022448"/>
    </source>
</evidence>
<dbReference type="InterPro" id="IPR027417">
    <property type="entry name" value="P-loop_NTPase"/>
</dbReference>
<reference evidence="8 9" key="1">
    <citation type="submission" date="2020-07" db="EMBL/GenBank/DDBJ databases">
        <title>Taxonomic revisions and descriptions of new bacterial species based on genomic comparisons in the high-G+C-content subgroup of the family Alcaligenaceae.</title>
        <authorList>
            <person name="Szabo A."/>
            <person name="Felfoldi T."/>
        </authorList>
    </citation>
    <scope>NUCLEOTIDE SEQUENCE [LARGE SCALE GENOMIC DNA]</scope>
    <source>
        <strain evidence="8 9">DSM 25667</strain>
    </source>
</reference>
<evidence type="ECO:0000313" key="8">
    <source>
        <dbReference type="EMBL" id="NYT84828.1"/>
    </source>
</evidence>
<organism evidence="8 9">
    <name type="scientific">Pollutimonas harenae</name>
    <dbReference type="NCBI Taxonomy" id="657015"/>
    <lineage>
        <taxon>Bacteria</taxon>
        <taxon>Pseudomonadati</taxon>
        <taxon>Pseudomonadota</taxon>
        <taxon>Betaproteobacteria</taxon>
        <taxon>Burkholderiales</taxon>
        <taxon>Alcaligenaceae</taxon>
        <taxon>Pollutimonas</taxon>
    </lineage>
</organism>
<keyword evidence="5" id="KW-1278">Translocase</keyword>
<dbReference type="InterPro" id="IPR003593">
    <property type="entry name" value="AAA+_ATPase"/>
</dbReference>
<dbReference type="AlphaFoldDB" id="A0A853GP66"/>
<feature type="domain" description="ABC transporter" evidence="7">
    <location>
        <begin position="3"/>
        <end position="247"/>
    </location>
</feature>